<dbReference type="Gene3D" id="3.80.10.10">
    <property type="entry name" value="Ribonuclease Inhibitor"/>
    <property type="match status" value="4"/>
</dbReference>
<dbReference type="GO" id="GO:0006913">
    <property type="term" value="P:nucleocytoplasmic transport"/>
    <property type="evidence" value="ECO:0007669"/>
    <property type="project" value="TreeGrafter"/>
</dbReference>
<dbReference type="SUPFAM" id="SSF52047">
    <property type="entry name" value="RNI-like"/>
    <property type="match status" value="2"/>
</dbReference>
<keyword evidence="1" id="KW-0343">GTPase activation</keyword>
<evidence type="ECO:0000256" key="3">
    <source>
        <dbReference type="ARBA" id="ARBA00022737"/>
    </source>
</evidence>
<keyword evidence="3" id="KW-0677">Repeat</keyword>
<dbReference type="SMART" id="SM00368">
    <property type="entry name" value="LRR_RI"/>
    <property type="match status" value="8"/>
</dbReference>
<evidence type="ECO:0000256" key="2">
    <source>
        <dbReference type="ARBA" id="ARBA00022614"/>
    </source>
</evidence>
<keyword evidence="2" id="KW-0433">Leucine-rich repeat</keyword>
<dbReference type="PANTHER" id="PTHR24113">
    <property type="entry name" value="RAN GTPASE-ACTIVATING PROTEIN 1"/>
    <property type="match status" value="1"/>
</dbReference>
<dbReference type="STRING" id="1754190.A0A1Y2EYQ5"/>
<gene>
    <name evidence="4" type="ORF">LY90DRAFT_665455</name>
</gene>
<dbReference type="GO" id="GO:0005634">
    <property type="term" value="C:nucleus"/>
    <property type="evidence" value="ECO:0007669"/>
    <property type="project" value="TreeGrafter"/>
</dbReference>
<name>A0A1Y2EYQ5_9FUNG</name>
<accession>A0A1Y2EYQ5</accession>
<dbReference type="InterPro" id="IPR032675">
    <property type="entry name" value="LRR_dom_sf"/>
</dbReference>
<dbReference type="GO" id="GO:0005829">
    <property type="term" value="C:cytosol"/>
    <property type="evidence" value="ECO:0007669"/>
    <property type="project" value="TreeGrafter"/>
</dbReference>
<dbReference type="OrthoDB" id="333024at2759"/>
<dbReference type="InterPro" id="IPR027038">
    <property type="entry name" value="RanGap"/>
</dbReference>
<dbReference type="Pfam" id="PF00560">
    <property type="entry name" value="LRR_1"/>
    <property type="match status" value="1"/>
</dbReference>
<keyword evidence="5" id="KW-1185">Reference proteome</keyword>
<dbReference type="PANTHER" id="PTHR24113:SF12">
    <property type="entry name" value="RAN GTPASE-ACTIVATING PROTEIN 1"/>
    <property type="match status" value="1"/>
</dbReference>
<dbReference type="EMBL" id="MCOG01000021">
    <property type="protein sequence ID" value="ORY76729.1"/>
    <property type="molecule type" value="Genomic_DNA"/>
</dbReference>
<organism evidence="4 5">
    <name type="scientific">Neocallimastix californiae</name>
    <dbReference type="NCBI Taxonomy" id="1754190"/>
    <lineage>
        <taxon>Eukaryota</taxon>
        <taxon>Fungi</taxon>
        <taxon>Fungi incertae sedis</taxon>
        <taxon>Chytridiomycota</taxon>
        <taxon>Chytridiomycota incertae sedis</taxon>
        <taxon>Neocallimastigomycetes</taxon>
        <taxon>Neocallimastigales</taxon>
        <taxon>Neocallimastigaceae</taxon>
        <taxon>Neocallimastix</taxon>
    </lineage>
</organism>
<dbReference type="InterPro" id="IPR001611">
    <property type="entry name" value="Leu-rich_rpt"/>
</dbReference>
<dbReference type="GO" id="GO:0048471">
    <property type="term" value="C:perinuclear region of cytoplasm"/>
    <property type="evidence" value="ECO:0007669"/>
    <property type="project" value="TreeGrafter"/>
</dbReference>
<evidence type="ECO:0000313" key="5">
    <source>
        <dbReference type="Proteomes" id="UP000193920"/>
    </source>
</evidence>
<sequence>MATDIPEFLKKWIENIETNNLTSLYILPFRRLKPNQFTLLLNAIADCTSLTTFSASGHAIEKESYSALYNALTKNASLISLDLGNNKLGEIPDDVNDDNESLFSVLCRAMGRNRSIQTWNLEYKSIGLKASKIFSEKVLFNNNTLLTVSLSRNQLGDDGCIELCKGFLQSHNKTIKILNLIDNGIGPRGVKEGIAKLLNWEVQESSPIDGPLSNHCSIKELDISLNKFGDEGGIAIGEVLKTNIGLRKINLSNTEIGDDTIISICKNLKLAITEETGSSKQNKLTKMISQTSIMTEDSIQTSTTSTITTLMLNNNNITYKSCSALASLLAISPRIKKISLINNNIGDEGIKILATEGLSSIENSGKLEILDLSKNNITFEGFKYIIQNFSKVKIITLHNNRINNWSEEFINSLTFNELFLGCSSLKELHLTENGIKTADMKLLCNMMKKGFAHELEELVLGANVSLDQEEDWNQWEKCLSELENLKPKLSITWK</sequence>
<proteinExistence type="predicted"/>
<dbReference type="Pfam" id="PF13516">
    <property type="entry name" value="LRR_6"/>
    <property type="match status" value="6"/>
</dbReference>
<dbReference type="PROSITE" id="PS51450">
    <property type="entry name" value="LRR"/>
    <property type="match status" value="1"/>
</dbReference>
<comment type="caution">
    <text evidence="4">The sequence shown here is derived from an EMBL/GenBank/DDBJ whole genome shotgun (WGS) entry which is preliminary data.</text>
</comment>
<dbReference type="Proteomes" id="UP000193920">
    <property type="component" value="Unassembled WGS sequence"/>
</dbReference>
<dbReference type="AlphaFoldDB" id="A0A1Y2EYQ5"/>
<evidence type="ECO:0000313" key="4">
    <source>
        <dbReference type="EMBL" id="ORY76729.1"/>
    </source>
</evidence>
<protein>
    <submittedName>
        <fullName evidence="4">RNI-like protein</fullName>
    </submittedName>
</protein>
<evidence type="ECO:0000256" key="1">
    <source>
        <dbReference type="ARBA" id="ARBA00022468"/>
    </source>
</evidence>
<dbReference type="GO" id="GO:0005096">
    <property type="term" value="F:GTPase activator activity"/>
    <property type="evidence" value="ECO:0007669"/>
    <property type="project" value="UniProtKB-KW"/>
</dbReference>
<reference evidence="4 5" key="1">
    <citation type="submission" date="2016-08" db="EMBL/GenBank/DDBJ databases">
        <title>A Parts List for Fungal Cellulosomes Revealed by Comparative Genomics.</title>
        <authorList>
            <consortium name="DOE Joint Genome Institute"/>
            <person name="Haitjema C.H."/>
            <person name="Gilmore S.P."/>
            <person name="Henske J.K."/>
            <person name="Solomon K.V."/>
            <person name="De Groot R."/>
            <person name="Kuo A."/>
            <person name="Mondo S.J."/>
            <person name="Salamov A.A."/>
            <person name="Labutti K."/>
            <person name="Zhao Z."/>
            <person name="Chiniquy J."/>
            <person name="Barry K."/>
            <person name="Brewer H.M."/>
            <person name="Purvine S.O."/>
            <person name="Wright A.T."/>
            <person name="Boxma B."/>
            <person name="Van Alen T."/>
            <person name="Hackstein J.H."/>
            <person name="Baker S.E."/>
            <person name="Grigoriev I.V."/>
            <person name="O'Malley M.A."/>
        </authorList>
    </citation>
    <scope>NUCLEOTIDE SEQUENCE [LARGE SCALE GENOMIC DNA]</scope>
    <source>
        <strain evidence="4 5">G1</strain>
    </source>
</reference>
<dbReference type="GO" id="GO:0031267">
    <property type="term" value="F:small GTPase binding"/>
    <property type="evidence" value="ECO:0007669"/>
    <property type="project" value="TreeGrafter"/>
</dbReference>